<dbReference type="InterPro" id="IPR025058">
    <property type="entry name" value="DUF3995"/>
</dbReference>
<keyword evidence="1" id="KW-0812">Transmembrane</keyword>
<feature type="transmembrane region" description="Helical" evidence="1">
    <location>
        <begin position="125"/>
        <end position="143"/>
    </location>
</feature>
<dbReference type="Proteomes" id="UP001055460">
    <property type="component" value="Chromosome"/>
</dbReference>
<evidence type="ECO:0000313" key="3">
    <source>
        <dbReference type="EMBL" id="WFP91411.1"/>
    </source>
</evidence>
<dbReference type="Pfam" id="PF13160">
    <property type="entry name" value="DUF3995"/>
    <property type="match status" value="1"/>
</dbReference>
<evidence type="ECO:0000313" key="2">
    <source>
        <dbReference type="EMBL" id="USJ23982.1"/>
    </source>
</evidence>
<protein>
    <submittedName>
        <fullName evidence="2">DUF3995 domain-containing protein</fullName>
    </submittedName>
</protein>
<keyword evidence="1" id="KW-0472">Membrane</keyword>
<reference evidence="3 5" key="2">
    <citation type="submission" date="2023-03" db="EMBL/GenBank/DDBJ databases">
        <title>Comparative genome and transcriptome analysis combination mining strategies for increasing vitamin B12 production of Ensifer adhaerens strain.</title>
        <authorList>
            <person name="Yongheng L."/>
        </authorList>
    </citation>
    <scope>NUCLEOTIDE SEQUENCE [LARGE SCALE GENOMIC DNA]</scope>
    <source>
        <strain evidence="3 5">Casida A-T305</strain>
    </source>
</reference>
<evidence type="ECO:0000256" key="1">
    <source>
        <dbReference type="SAM" id="Phobius"/>
    </source>
</evidence>
<keyword evidence="1" id="KW-1133">Transmembrane helix</keyword>
<proteinExistence type="predicted"/>
<keyword evidence="5" id="KW-1185">Reference proteome</keyword>
<organism evidence="2 4">
    <name type="scientific">Ensifer adhaerens</name>
    <name type="common">Sinorhizobium morelense</name>
    <dbReference type="NCBI Taxonomy" id="106592"/>
    <lineage>
        <taxon>Bacteria</taxon>
        <taxon>Pseudomonadati</taxon>
        <taxon>Pseudomonadota</taxon>
        <taxon>Alphaproteobacteria</taxon>
        <taxon>Hyphomicrobiales</taxon>
        <taxon>Rhizobiaceae</taxon>
        <taxon>Sinorhizobium/Ensifer group</taxon>
        <taxon>Ensifer</taxon>
    </lineage>
</organism>
<dbReference type="EMBL" id="CP098807">
    <property type="protein sequence ID" value="USJ23982.1"/>
    <property type="molecule type" value="Genomic_DNA"/>
</dbReference>
<sequence>MLAAIAILLFLVLSGIAGLHAYWAFGGLWPCDDEETLVRTVVGTKHRSAMPPVWLTLVVVVLLFAAALLPLSVTPVFAGLLPPILGHGGLAGLAAIFVARGLLAFTTAFHQRHGTEPFVTLDRRIYGPLCLVIGAGYLTLLVLV</sequence>
<feature type="transmembrane region" description="Helical" evidence="1">
    <location>
        <begin position="53"/>
        <end position="77"/>
    </location>
</feature>
<dbReference type="OrthoDB" id="344976at2"/>
<reference evidence="2" key="1">
    <citation type="submission" date="2022-06" db="EMBL/GenBank/DDBJ databases">
        <title>Physiological and biochemical characterization and genomic elucidation of a strain of the genus Ensifer adhaerens M8 that combines arsenic oxidation and chromium reduction.</title>
        <authorList>
            <person name="Li X."/>
            <person name="Yu c."/>
        </authorList>
    </citation>
    <scope>NUCLEOTIDE SEQUENCE</scope>
    <source>
        <strain evidence="2">M8</strain>
    </source>
</reference>
<evidence type="ECO:0000313" key="4">
    <source>
        <dbReference type="Proteomes" id="UP001055460"/>
    </source>
</evidence>
<feature type="transmembrane region" description="Helical" evidence="1">
    <location>
        <begin position="84"/>
        <end position="105"/>
    </location>
</feature>
<accession>A0A9Q8YA73</accession>
<dbReference type="GeneID" id="29517616"/>
<name>A0A9Q8YA73_ENSAD</name>
<dbReference type="Proteomes" id="UP001214094">
    <property type="component" value="Chromosome"/>
</dbReference>
<dbReference type="AlphaFoldDB" id="A0A9Q8YA73"/>
<gene>
    <name evidence="2" type="ORF">NE863_03050</name>
    <name evidence="3" type="ORF">P4B07_03265</name>
</gene>
<dbReference type="RefSeq" id="WP_051659152.1">
    <property type="nucleotide sequence ID" value="NZ_CP015880.1"/>
</dbReference>
<evidence type="ECO:0000313" key="5">
    <source>
        <dbReference type="Proteomes" id="UP001214094"/>
    </source>
</evidence>
<dbReference type="EMBL" id="CP121308">
    <property type="protein sequence ID" value="WFP91411.1"/>
    <property type="molecule type" value="Genomic_DNA"/>
</dbReference>